<keyword evidence="5" id="KW-1185">Reference proteome</keyword>
<dbReference type="InterPro" id="IPR011055">
    <property type="entry name" value="Dup_hybrid_motif"/>
</dbReference>
<dbReference type="InterPro" id="IPR050570">
    <property type="entry name" value="Cell_wall_metabolism_enzyme"/>
</dbReference>
<evidence type="ECO:0000313" key="4">
    <source>
        <dbReference type="EMBL" id="SDB91039.1"/>
    </source>
</evidence>
<proteinExistence type="predicted"/>
<dbReference type="PANTHER" id="PTHR21666:SF289">
    <property type="entry name" value="L-ALA--D-GLU ENDOPEPTIDASE"/>
    <property type="match status" value="1"/>
</dbReference>
<sequence>MRRLLILLATLALVLIMPAAGALSALALPTPTGPEGLSGGVLPVPGTLVTAFRPPPEPWLPGHRGVDLLAPAGTPVLAAATGTVTYAGMIAGRGVVVVTHGALRSTYEPVQASVRVGQQVGAGEAIGVLQTGHAGCVDSCLHWGLRRGEDYLDPMLLPVTGTGAVVRLVGEAEVDAARREAAARALAEVLEAAALAAGTASTDGPDPGGSSGSRGIGGAWLAPVRGPLTSPFGMRVHPVTGVYKLHDGVDYGAACGTPIRAPLAGTVTEVTYHPAYGWRARVDHGTVGGSRLVTSFNHAQGYSVRSGQQVVRGQVLGTVGSTGWSTGCHLHLMAWRDGGLVDPSRLG</sequence>
<dbReference type="OrthoDB" id="1099523at2"/>
<reference evidence="4 5" key="1">
    <citation type="submission" date="2016-06" db="EMBL/GenBank/DDBJ databases">
        <authorList>
            <person name="Olsen C.W."/>
            <person name="Carey S."/>
            <person name="Hinshaw L."/>
            <person name="Karasin A.I."/>
        </authorList>
    </citation>
    <scope>NUCLEOTIDE SEQUENCE [LARGE SCALE GENOMIC DNA]</scope>
    <source>
        <strain evidence="4 5">LZ-22</strain>
    </source>
</reference>
<dbReference type="GO" id="GO:0004222">
    <property type="term" value="F:metalloendopeptidase activity"/>
    <property type="evidence" value="ECO:0007669"/>
    <property type="project" value="TreeGrafter"/>
</dbReference>
<dbReference type="CDD" id="cd12797">
    <property type="entry name" value="M23_peptidase"/>
    <property type="match status" value="2"/>
</dbReference>
<evidence type="ECO:0000259" key="3">
    <source>
        <dbReference type="Pfam" id="PF01551"/>
    </source>
</evidence>
<protein>
    <submittedName>
        <fullName evidence="4">Peptidase family M23</fullName>
    </submittedName>
</protein>
<evidence type="ECO:0000256" key="2">
    <source>
        <dbReference type="SAM" id="SignalP"/>
    </source>
</evidence>
<dbReference type="Pfam" id="PF01551">
    <property type="entry name" value="Peptidase_M23"/>
    <property type="match status" value="2"/>
</dbReference>
<gene>
    <name evidence="4" type="ORF">GA0111570_10817</name>
</gene>
<dbReference type="RefSeq" id="WP_092611458.1">
    <property type="nucleotide sequence ID" value="NZ_FMYF01000008.1"/>
</dbReference>
<feature type="domain" description="M23ase beta-sheet core" evidence="3">
    <location>
        <begin position="245"/>
        <end position="343"/>
    </location>
</feature>
<feature type="chain" id="PRO_5039113394" evidence="2">
    <location>
        <begin position="28"/>
        <end position="347"/>
    </location>
</feature>
<dbReference type="AlphaFoldDB" id="A0A1G6H9R6"/>
<dbReference type="Proteomes" id="UP000199086">
    <property type="component" value="Unassembled WGS sequence"/>
</dbReference>
<dbReference type="EMBL" id="FMYF01000008">
    <property type="protein sequence ID" value="SDB91039.1"/>
    <property type="molecule type" value="Genomic_DNA"/>
</dbReference>
<dbReference type="InterPro" id="IPR016047">
    <property type="entry name" value="M23ase_b-sheet_dom"/>
</dbReference>
<dbReference type="PANTHER" id="PTHR21666">
    <property type="entry name" value="PEPTIDASE-RELATED"/>
    <property type="match status" value="1"/>
</dbReference>
<organism evidence="4 5">
    <name type="scientific">Raineyella antarctica</name>
    <dbReference type="NCBI Taxonomy" id="1577474"/>
    <lineage>
        <taxon>Bacteria</taxon>
        <taxon>Bacillati</taxon>
        <taxon>Actinomycetota</taxon>
        <taxon>Actinomycetes</taxon>
        <taxon>Propionibacteriales</taxon>
        <taxon>Propionibacteriaceae</taxon>
        <taxon>Raineyella</taxon>
    </lineage>
</organism>
<accession>A0A1G6H9R6</accession>
<feature type="domain" description="M23ase beta-sheet core" evidence="3">
    <location>
        <begin position="62"/>
        <end position="154"/>
    </location>
</feature>
<dbReference type="STRING" id="1577474.GA0111570_10817"/>
<name>A0A1G6H9R6_9ACTN</name>
<evidence type="ECO:0000313" key="5">
    <source>
        <dbReference type="Proteomes" id="UP000199086"/>
    </source>
</evidence>
<keyword evidence="1 2" id="KW-0732">Signal</keyword>
<feature type="signal peptide" evidence="2">
    <location>
        <begin position="1"/>
        <end position="27"/>
    </location>
</feature>
<dbReference type="Gene3D" id="2.70.70.10">
    <property type="entry name" value="Glucose Permease (Domain IIA)"/>
    <property type="match status" value="2"/>
</dbReference>
<evidence type="ECO:0000256" key="1">
    <source>
        <dbReference type="ARBA" id="ARBA00022729"/>
    </source>
</evidence>
<dbReference type="SUPFAM" id="SSF51261">
    <property type="entry name" value="Duplicated hybrid motif"/>
    <property type="match status" value="2"/>
</dbReference>